<feature type="region of interest" description="Disordered" evidence="1">
    <location>
        <begin position="1"/>
        <end position="22"/>
    </location>
</feature>
<dbReference type="STRING" id="1271860.SAMN05216174_107201"/>
<dbReference type="Proteomes" id="UP000199501">
    <property type="component" value="Unassembled WGS sequence"/>
</dbReference>
<gene>
    <name evidence="2" type="ORF">SAMN05216174_107201</name>
</gene>
<evidence type="ECO:0000256" key="1">
    <source>
        <dbReference type="SAM" id="MobiDB-lite"/>
    </source>
</evidence>
<sequence>MWRDEDGVRQPGGDTHAWSPGRNEALCGVSLHRAGLDRFPHVSWADARWLADTTDRPLVLCARCVAATRGRDERPWSRVRPRP</sequence>
<organism evidence="2 3">
    <name type="scientific">Actinokineospora iranica</name>
    <dbReference type="NCBI Taxonomy" id="1271860"/>
    <lineage>
        <taxon>Bacteria</taxon>
        <taxon>Bacillati</taxon>
        <taxon>Actinomycetota</taxon>
        <taxon>Actinomycetes</taxon>
        <taxon>Pseudonocardiales</taxon>
        <taxon>Pseudonocardiaceae</taxon>
        <taxon>Actinokineospora</taxon>
    </lineage>
</organism>
<proteinExistence type="predicted"/>
<accession>A0A1G6S5D9</accession>
<dbReference type="OrthoDB" id="3384418at2"/>
<keyword evidence="3" id="KW-1185">Reference proteome</keyword>
<protein>
    <submittedName>
        <fullName evidence="2">Uncharacterized protein</fullName>
    </submittedName>
</protein>
<evidence type="ECO:0000313" key="2">
    <source>
        <dbReference type="EMBL" id="SDD11357.1"/>
    </source>
</evidence>
<dbReference type="EMBL" id="FMZZ01000007">
    <property type="protein sequence ID" value="SDD11357.1"/>
    <property type="molecule type" value="Genomic_DNA"/>
</dbReference>
<evidence type="ECO:0000313" key="3">
    <source>
        <dbReference type="Proteomes" id="UP000199501"/>
    </source>
</evidence>
<reference evidence="3" key="1">
    <citation type="submission" date="2016-10" db="EMBL/GenBank/DDBJ databases">
        <authorList>
            <person name="Varghese N."/>
            <person name="Submissions S."/>
        </authorList>
    </citation>
    <scope>NUCLEOTIDE SEQUENCE [LARGE SCALE GENOMIC DNA]</scope>
    <source>
        <strain evidence="3">IBRC-M 10403</strain>
    </source>
</reference>
<name>A0A1G6S5D9_9PSEU</name>
<dbReference type="AlphaFoldDB" id="A0A1G6S5D9"/>